<sequence length="223" mass="24202">MRPLTDDVPLVQRVHDELRAAMLRGELEPGKLYSVVEISRQLGVSRTPVREALLGFASEGLVSFERSKGVRILEASLTDIRDLFGLRLLLEVPSAALAAASEDSAQLDTMHQAFQAMEAACAADDEAAFQDHDTTFHDALLRAAGNAQVADAVRRARGQVHVQRLSTTRTRSLGEVLEVHRRIHDAVRSGNEAEASAAVEAHLTETRDILLAQISGPHASTVD</sequence>
<keyword evidence="2 5" id="KW-0238">DNA-binding</keyword>
<dbReference type="GO" id="GO:0003677">
    <property type="term" value="F:DNA binding"/>
    <property type="evidence" value="ECO:0007669"/>
    <property type="project" value="UniProtKB-KW"/>
</dbReference>
<evidence type="ECO:0000256" key="1">
    <source>
        <dbReference type="ARBA" id="ARBA00023015"/>
    </source>
</evidence>
<dbReference type="SUPFAM" id="SSF46785">
    <property type="entry name" value="Winged helix' DNA-binding domain"/>
    <property type="match status" value="1"/>
</dbReference>
<evidence type="ECO:0000313" key="6">
    <source>
        <dbReference type="Proteomes" id="UP000243542"/>
    </source>
</evidence>
<dbReference type="Gene3D" id="1.10.10.10">
    <property type="entry name" value="Winged helix-like DNA-binding domain superfamily/Winged helix DNA-binding domain"/>
    <property type="match status" value="1"/>
</dbReference>
<dbReference type="SUPFAM" id="SSF48008">
    <property type="entry name" value="GntR ligand-binding domain-like"/>
    <property type="match status" value="1"/>
</dbReference>
<organism evidence="5 6">
    <name type="scientific">Amycolatopsis sulphurea</name>
    <dbReference type="NCBI Taxonomy" id="76022"/>
    <lineage>
        <taxon>Bacteria</taxon>
        <taxon>Bacillati</taxon>
        <taxon>Actinomycetota</taxon>
        <taxon>Actinomycetes</taxon>
        <taxon>Pseudonocardiales</taxon>
        <taxon>Pseudonocardiaceae</taxon>
        <taxon>Amycolatopsis</taxon>
    </lineage>
</organism>
<name>A0A2A9FH33_9PSEU</name>
<dbReference type="PANTHER" id="PTHR43537:SF24">
    <property type="entry name" value="GLUCONATE OPERON TRANSCRIPTIONAL REPRESSOR"/>
    <property type="match status" value="1"/>
</dbReference>
<evidence type="ECO:0000259" key="4">
    <source>
        <dbReference type="PROSITE" id="PS50949"/>
    </source>
</evidence>
<dbReference type="InterPro" id="IPR011711">
    <property type="entry name" value="GntR_C"/>
</dbReference>
<dbReference type="PROSITE" id="PS50949">
    <property type="entry name" value="HTH_GNTR"/>
    <property type="match status" value="1"/>
</dbReference>
<keyword evidence="1" id="KW-0805">Transcription regulation</keyword>
<dbReference type="InterPro" id="IPR036388">
    <property type="entry name" value="WH-like_DNA-bd_sf"/>
</dbReference>
<proteinExistence type="predicted"/>
<dbReference type="SMART" id="SM00345">
    <property type="entry name" value="HTH_GNTR"/>
    <property type="match status" value="1"/>
</dbReference>
<dbReference type="InterPro" id="IPR008920">
    <property type="entry name" value="TF_FadR/GntR_C"/>
</dbReference>
<gene>
    <name evidence="5" type="ORF">ATK36_5072</name>
</gene>
<dbReference type="InterPro" id="IPR036390">
    <property type="entry name" value="WH_DNA-bd_sf"/>
</dbReference>
<dbReference type="Proteomes" id="UP000243542">
    <property type="component" value="Unassembled WGS sequence"/>
</dbReference>
<dbReference type="GO" id="GO:0003700">
    <property type="term" value="F:DNA-binding transcription factor activity"/>
    <property type="evidence" value="ECO:0007669"/>
    <property type="project" value="InterPro"/>
</dbReference>
<keyword evidence="3" id="KW-0804">Transcription</keyword>
<evidence type="ECO:0000256" key="3">
    <source>
        <dbReference type="ARBA" id="ARBA00023163"/>
    </source>
</evidence>
<dbReference type="EMBL" id="PDJK01000002">
    <property type="protein sequence ID" value="PFG49882.1"/>
    <property type="molecule type" value="Genomic_DNA"/>
</dbReference>
<dbReference type="Pfam" id="PF07729">
    <property type="entry name" value="FCD"/>
    <property type="match status" value="1"/>
</dbReference>
<dbReference type="PANTHER" id="PTHR43537">
    <property type="entry name" value="TRANSCRIPTIONAL REGULATOR, GNTR FAMILY"/>
    <property type="match status" value="1"/>
</dbReference>
<dbReference type="Pfam" id="PF00392">
    <property type="entry name" value="GntR"/>
    <property type="match status" value="1"/>
</dbReference>
<accession>A0A2A9FH33</accession>
<keyword evidence="6" id="KW-1185">Reference proteome</keyword>
<evidence type="ECO:0000256" key="2">
    <source>
        <dbReference type="ARBA" id="ARBA00023125"/>
    </source>
</evidence>
<protein>
    <submittedName>
        <fullName evidence="5">DNA-binding GntR family transcriptional regulator</fullName>
    </submittedName>
</protein>
<dbReference type="Gene3D" id="1.20.120.530">
    <property type="entry name" value="GntR ligand-binding domain-like"/>
    <property type="match status" value="1"/>
</dbReference>
<dbReference type="InterPro" id="IPR000524">
    <property type="entry name" value="Tscrpt_reg_HTH_GntR"/>
</dbReference>
<dbReference type="RefSeq" id="WP_098513718.1">
    <property type="nucleotide sequence ID" value="NZ_JBIAKZ010000020.1"/>
</dbReference>
<dbReference type="AlphaFoldDB" id="A0A2A9FH33"/>
<feature type="domain" description="HTH gntR-type" evidence="4">
    <location>
        <begin position="8"/>
        <end position="75"/>
    </location>
</feature>
<reference evidence="5 6" key="1">
    <citation type="submission" date="2017-10" db="EMBL/GenBank/DDBJ databases">
        <title>Sequencing the genomes of 1000 actinobacteria strains.</title>
        <authorList>
            <person name="Klenk H.-P."/>
        </authorList>
    </citation>
    <scope>NUCLEOTIDE SEQUENCE [LARGE SCALE GENOMIC DNA]</scope>
    <source>
        <strain evidence="5 6">DSM 46092</strain>
    </source>
</reference>
<evidence type="ECO:0000313" key="5">
    <source>
        <dbReference type="EMBL" id="PFG49882.1"/>
    </source>
</evidence>
<dbReference type="PRINTS" id="PR00035">
    <property type="entry name" value="HTHGNTR"/>
</dbReference>
<dbReference type="CDD" id="cd07377">
    <property type="entry name" value="WHTH_GntR"/>
    <property type="match status" value="1"/>
</dbReference>
<dbReference type="SMART" id="SM00895">
    <property type="entry name" value="FCD"/>
    <property type="match status" value="1"/>
</dbReference>
<comment type="caution">
    <text evidence="5">The sequence shown here is derived from an EMBL/GenBank/DDBJ whole genome shotgun (WGS) entry which is preliminary data.</text>
</comment>